<dbReference type="PANTHER" id="PTHR14969:SF13">
    <property type="entry name" value="AT30094P"/>
    <property type="match status" value="1"/>
</dbReference>
<evidence type="ECO:0000313" key="4">
    <source>
        <dbReference type="EMBL" id="GAA1101603.1"/>
    </source>
</evidence>
<evidence type="ECO:0000256" key="2">
    <source>
        <dbReference type="SAM" id="Phobius"/>
    </source>
</evidence>
<protein>
    <recommendedName>
        <fullName evidence="3">Phosphatidic acid phosphatase type 2/haloperoxidase domain-containing protein</fullName>
    </recommendedName>
</protein>
<gene>
    <name evidence="4" type="ORF">GCM10009663_50340</name>
</gene>
<feature type="transmembrane region" description="Helical" evidence="2">
    <location>
        <begin position="76"/>
        <end position="92"/>
    </location>
</feature>
<organism evidence="4 5">
    <name type="scientific">Kitasatospora arboriphila</name>
    <dbReference type="NCBI Taxonomy" id="258052"/>
    <lineage>
        <taxon>Bacteria</taxon>
        <taxon>Bacillati</taxon>
        <taxon>Actinomycetota</taxon>
        <taxon>Actinomycetes</taxon>
        <taxon>Kitasatosporales</taxon>
        <taxon>Streptomycetaceae</taxon>
        <taxon>Kitasatospora</taxon>
    </lineage>
</organism>
<feature type="transmembrane region" description="Helical" evidence="2">
    <location>
        <begin position="167"/>
        <end position="185"/>
    </location>
</feature>
<dbReference type="PANTHER" id="PTHR14969">
    <property type="entry name" value="SPHINGOSINE-1-PHOSPHATE PHOSPHOHYDROLASE"/>
    <property type="match status" value="1"/>
</dbReference>
<name>A0ABP4EDL7_9ACTN</name>
<feature type="transmembrane region" description="Helical" evidence="2">
    <location>
        <begin position="97"/>
        <end position="116"/>
    </location>
</feature>
<feature type="transmembrane region" description="Helical" evidence="2">
    <location>
        <begin position="17"/>
        <end position="38"/>
    </location>
</feature>
<evidence type="ECO:0000259" key="3">
    <source>
        <dbReference type="SMART" id="SM00014"/>
    </source>
</evidence>
<keyword evidence="5" id="KW-1185">Reference proteome</keyword>
<feature type="domain" description="Phosphatidic acid phosphatase type 2/haloperoxidase" evidence="3">
    <location>
        <begin position="97"/>
        <end position="211"/>
    </location>
</feature>
<accession>A0ABP4EDL7</accession>
<proteinExistence type="predicted"/>
<dbReference type="RefSeq" id="WP_344625949.1">
    <property type="nucleotide sequence ID" value="NZ_BAAALD010000055.1"/>
</dbReference>
<keyword evidence="2" id="KW-1133">Transmembrane helix</keyword>
<dbReference type="InterPro" id="IPR000326">
    <property type="entry name" value="PAP2/HPO"/>
</dbReference>
<dbReference type="CDD" id="cd03392">
    <property type="entry name" value="PAP2_like_2"/>
    <property type="match status" value="1"/>
</dbReference>
<keyword evidence="2" id="KW-0812">Transmembrane</keyword>
<dbReference type="SMART" id="SM00014">
    <property type="entry name" value="acidPPc"/>
    <property type="match status" value="1"/>
</dbReference>
<feature type="region of interest" description="Disordered" evidence="1">
    <location>
        <begin position="236"/>
        <end position="329"/>
    </location>
</feature>
<feature type="transmembrane region" description="Helical" evidence="2">
    <location>
        <begin position="136"/>
        <end position="160"/>
    </location>
</feature>
<dbReference type="InterPro" id="IPR036938">
    <property type="entry name" value="PAP2/HPO_sf"/>
</dbReference>
<dbReference type="EMBL" id="BAAALD010000055">
    <property type="protein sequence ID" value="GAA1101603.1"/>
    <property type="molecule type" value="Genomic_DNA"/>
</dbReference>
<feature type="compositionally biased region" description="Low complexity" evidence="1">
    <location>
        <begin position="309"/>
        <end position="322"/>
    </location>
</feature>
<feature type="compositionally biased region" description="Acidic residues" evidence="1">
    <location>
        <begin position="281"/>
        <end position="290"/>
    </location>
</feature>
<feature type="compositionally biased region" description="Acidic residues" evidence="1">
    <location>
        <begin position="251"/>
        <end position="261"/>
    </location>
</feature>
<keyword evidence="2" id="KW-0472">Membrane</keyword>
<evidence type="ECO:0000313" key="5">
    <source>
        <dbReference type="Proteomes" id="UP001499987"/>
    </source>
</evidence>
<feature type="compositionally biased region" description="Basic and acidic residues" evidence="1">
    <location>
        <begin position="291"/>
        <end position="305"/>
    </location>
</feature>
<feature type="transmembrane region" description="Helical" evidence="2">
    <location>
        <begin position="197"/>
        <end position="216"/>
    </location>
</feature>
<comment type="caution">
    <text evidence="4">The sequence shown here is derived from an EMBL/GenBank/DDBJ whole genome shotgun (WGS) entry which is preliminary data.</text>
</comment>
<reference evidence="5" key="1">
    <citation type="journal article" date="2019" name="Int. J. Syst. Evol. Microbiol.">
        <title>The Global Catalogue of Microorganisms (GCM) 10K type strain sequencing project: providing services to taxonomists for standard genome sequencing and annotation.</title>
        <authorList>
            <consortium name="The Broad Institute Genomics Platform"/>
            <consortium name="The Broad Institute Genome Sequencing Center for Infectious Disease"/>
            <person name="Wu L."/>
            <person name="Ma J."/>
        </authorList>
    </citation>
    <scope>NUCLEOTIDE SEQUENCE [LARGE SCALE GENOMIC DNA]</scope>
    <source>
        <strain evidence="5">JCM 13002</strain>
    </source>
</reference>
<dbReference type="Gene3D" id="1.20.144.10">
    <property type="entry name" value="Phosphatidic acid phosphatase type 2/haloperoxidase"/>
    <property type="match status" value="1"/>
</dbReference>
<dbReference type="SUPFAM" id="SSF48317">
    <property type="entry name" value="Acid phosphatase/Vanadium-dependent haloperoxidase"/>
    <property type="match status" value="1"/>
</dbReference>
<evidence type="ECO:0000256" key="1">
    <source>
        <dbReference type="SAM" id="MobiDB-lite"/>
    </source>
</evidence>
<dbReference type="Proteomes" id="UP001499987">
    <property type="component" value="Unassembled WGS sequence"/>
</dbReference>
<sequence>MHPSAVPAARRPVARHALWALGGTLLFGALLGLVAGGWGPLTRLDQHWVGALHGYARRHTAWTASMQTLGDIDGPVTMRVLLFGAAAWLWAIRARTLASWAAVQGALGWALAIGLADVVGRDRPHFADPVAHADGAAFPSGHAMASGITCAALVALVWPLAGRAGRIWAVGAAAVAVLAVGWSRIALGVHWPSDVLAGWLAAAALLGWATVAVELWRPGALARDFRRVDRRTRPRVQRVLARGAPTSNADEAGDEDGDDSGDGGSAGSPRRARGDRNSRDDGDELDDPGDPEGRDYRNGRNDQDGRNGAGRADAPRGAADEAPVPRRHS</sequence>
<dbReference type="Pfam" id="PF01569">
    <property type="entry name" value="PAP2"/>
    <property type="match status" value="1"/>
</dbReference>